<comment type="similarity">
    <text evidence="2 13">Belongs to the cation transport ATPase (P-type) (TC 3.A.3) family. Type IB subfamily.</text>
</comment>
<dbReference type="SUPFAM" id="SSF55008">
    <property type="entry name" value="HMA, heavy metal-associated domain"/>
    <property type="match status" value="1"/>
</dbReference>
<dbReference type="InterPro" id="IPR023298">
    <property type="entry name" value="ATPase_P-typ_TM_dom_sf"/>
</dbReference>
<dbReference type="PRINTS" id="PR00119">
    <property type="entry name" value="CATATPASE"/>
</dbReference>
<dbReference type="EMBL" id="JAFBDT010000011">
    <property type="protein sequence ID" value="MBM7562013.1"/>
    <property type="molecule type" value="Genomic_DNA"/>
</dbReference>
<dbReference type="SFLD" id="SFLDG00002">
    <property type="entry name" value="C1.7:_P-type_atpase_like"/>
    <property type="match status" value="1"/>
</dbReference>
<organism evidence="15 16">
    <name type="scientific">Fusibacter tunisiensis</name>
    <dbReference type="NCBI Taxonomy" id="1008308"/>
    <lineage>
        <taxon>Bacteria</taxon>
        <taxon>Bacillati</taxon>
        <taxon>Bacillota</taxon>
        <taxon>Clostridia</taxon>
        <taxon>Eubacteriales</taxon>
        <taxon>Eubacteriales Family XII. Incertae Sedis</taxon>
        <taxon>Fusibacter</taxon>
    </lineage>
</organism>
<dbReference type="InterPro" id="IPR001757">
    <property type="entry name" value="P_typ_ATPase"/>
</dbReference>
<dbReference type="SFLD" id="SFLDF00027">
    <property type="entry name" value="p-type_atpase"/>
    <property type="match status" value="1"/>
</dbReference>
<dbReference type="SFLD" id="SFLDS00003">
    <property type="entry name" value="Haloacid_Dehalogenase"/>
    <property type="match status" value="1"/>
</dbReference>
<evidence type="ECO:0000256" key="13">
    <source>
        <dbReference type="RuleBase" id="RU362081"/>
    </source>
</evidence>
<reference evidence="15 16" key="1">
    <citation type="submission" date="2021-01" db="EMBL/GenBank/DDBJ databases">
        <title>Genomic Encyclopedia of Type Strains, Phase IV (KMG-IV): sequencing the most valuable type-strain genomes for metagenomic binning, comparative biology and taxonomic classification.</title>
        <authorList>
            <person name="Goeker M."/>
        </authorList>
    </citation>
    <scope>NUCLEOTIDE SEQUENCE [LARGE SCALE GENOMIC DNA]</scope>
    <source>
        <strain evidence="15 16">DSM 24436</strain>
    </source>
</reference>
<keyword evidence="9 13" id="KW-1133">Transmembrane helix</keyword>
<dbReference type="Proteomes" id="UP000767854">
    <property type="component" value="Unassembled WGS sequence"/>
</dbReference>
<evidence type="ECO:0000313" key="15">
    <source>
        <dbReference type="EMBL" id="MBM7562013.1"/>
    </source>
</evidence>
<keyword evidence="10 13" id="KW-0472">Membrane</keyword>
<gene>
    <name evidence="15" type="ORF">JOC49_001556</name>
</gene>
<dbReference type="Pfam" id="PF00403">
    <property type="entry name" value="HMA"/>
    <property type="match status" value="1"/>
</dbReference>
<evidence type="ECO:0000256" key="10">
    <source>
        <dbReference type="ARBA" id="ARBA00023136"/>
    </source>
</evidence>
<evidence type="ECO:0000256" key="5">
    <source>
        <dbReference type="ARBA" id="ARBA00022723"/>
    </source>
</evidence>
<dbReference type="InterPro" id="IPR006121">
    <property type="entry name" value="HMA_dom"/>
</dbReference>
<dbReference type="NCBIfam" id="TIGR01494">
    <property type="entry name" value="ATPase_P-type"/>
    <property type="match status" value="1"/>
</dbReference>
<feature type="transmembrane region" description="Helical" evidence="13">
    <location>
        <begin position="647"/>
        <end position="665"/>
    </location>
</feature>
<dbReference type="InterPro" id="IPR044492">
    <property type="entry name" value="P_typ_ATPase_HD_dom"/>
</dbReference>
<evidence type="ECO:0000256" key="7">
    <source>
        <dbReference type="ARBA" id="ARBA00022840"/>
    </source>
</evidence>
<dbReference type="SUPFAM" id="SSF81653">
    <property type="entry name" value="Calcium ATPase, transduction domain A"/>
    <property type="match status" value="1"/>
</dbReference>
<dbReference type="InterPro" id="IPR018303">
    <property type="entry name" value="ATPase_P-typ_P_site"/>
</dbReference>
<feature type="transmembrane region" description="Helical" evidence="13">
    <location>
        <begin position="671"/>
        <end position="690"/>
    </location>
</feature>
<dbReference type="SUPFAM" id="SSF81665">
    <property type="entry name" value="Calcium ATPase, transmembrane domain M"/>
    <property type="match status" value="1"/>
</dbReference>
<dbReference type="InterPro" id="IPR036163">
    <property type="entry name" value="HMA_dom_sf"/>
</dbReference>
<dbReference type="Gene3D" id="3.30.70.100">
    <property type="match status" value="1"/>
</dbReference>
<dbReference type="InterPro" id="IPR059000">
    <property type="entry name" value="ATPase_P-type_domA"/>
</dbReference>
<dbReference type="InterPro" id="IPR036412">
    <property type="entry name" value="HAD-like_sf"/>
</dbReference>
<dbReference type="Gene3D" id="3.40.50.1000">
    <property type="entry name" value="HAD superfamily/HAD-like"/>
    <property type="match status" value="1"/>
</dbReference>
<dbReference type="PANTHER" id="PTHR48085">
    <property type="entry name" value="CADMIUM/ZINC-TRANSPORTING ATPASE HMA2-RELATED"/>
    <property type="match status" value="1"/>
</dbReference>
<dbReference type="PRINTS" id="PR00941">
    <property type="entry name" value="CDATPASE"/>
</dbReference>
<evidence type="ECO:0000256" key="2">
    <source>
        <dbReference type="ARBA" id="ARBA00006024"/>
    </source>
</evidence>
<accession>A0ABS2MRG9</accession>
<dbReference type="Gene3D" id="3.40.1110.10">
    <property type="entry name" value="Calcium-transporting ATPase, cytoplasmic domain N"/>
    <property type="match status" value="1"/>
</dbReference>
<dbReference type="NCBIfam" id="TIGR01512">
    <property type="entry name" value="ATPase-IB2_Cd"/>
    <property type="match status" value="1"/>
</dbReference>
<keyword evidence="5 13" id="KW-0479">Metal-binding</keyword>
<keyword evidence="7 13" id="KW-0067">ATP-binding</keyword>
<dbReference type="InterPro" id="IPR023299">
    <property type="entry name" value="ATPase_P-typ_cyto_dom_N"/>
</dbReference>
<protein>
    <recommendedName>
        <fullName evidence="11">Cd(2+)-exporting ATPase</fullName>
        <ecNumber evidence="11">7.2.2.21</ecNumber>
    </recommendedName>
</protein>
<evidence type="ECO:0000313" key="16">
    <source>
        <dbReference type="Proteomes" id="UP000767854"/>
    </source>
</evidence>
<keyword evidence="13" id="KW-1003">Cell membrane</keyword>
<keyword evidence="3" id="KW-0104">Cadmium</keyword>
<evidence type="ECO:0000256" key="12">
    <source>
        <dbReference type="ARBA" id="ARBA00049338"/>
    </source>
</evidence>
<feature type="transmembrane region" description="Helical" evidence="13">
    <location>
        <begin position="314"/>
        <end position="336"/>
    </location>
</feature>
<dbReference type="InterPro" id="IPR008250">
    <property type="entry name" value="ATPase_P-typ_transduc_dom_A_sf"/>
</dbReference>
<feature type="transmembrane region" description="Helical" evidence="13">
    <location>
        <begin position="91"/>
        <end position="108"/>
    </location>
</feature>
<dbReference type="Gene3D" id="2.70.150.10">
    <property type="entry name" value="Calcium-transporting ATPase, cytoplasmic transduction domain A"/>
    <property type="match status" value="1"/>
</dbReference>
<dbReference type="Pfam" id="PF00122">
    <property type="entry name" value="E1-E2_ATPase"/>
    <property type="match status" value="1"/>
</dbReference>
<evidence type="ECO:0000256" key="4">
    <source>
        <dbReference type="ARBA" id="ARBA00022692"/>
    </source>
</evidence>
<keyword evidence="4 13" id="KW-0812">Transmembrane</keyword>
<evidence type="ECO:0000259" key="14">
    <source>
        <dbReference type="PROSITE" id="PS50846"/>
    </source>
</evidence>
<keyword evidence="8" id="KW-1278">Translocase</keyword>
<dbReference type="RefSeq" id="WP_204664035.1">
    <property type="nucleotide sequence ID" value="NZ_JAFBDT010000011.1"/>
</dbReference>
<proteinExistence type="inferred from homology"/>
<feature type="domain" description="HMA" evidence="14">
    <location>
        <begin position="2"/>
        <end position="70"/>
    </location>
</feature>
<dbReference type="Pfam" id="PF00702">
    <property type="entry name" value="Hydrolase"/>
    <property type="match status" value="1"/>
</dbReference>
<feature type="transmembrane region" description="Helical" evidence="13">
    <location>
        <begin position="342"/>
        <end position="367"/>
    </location>
</feature>
<dbReference type="PROSITE" id="PS50846">
    <property type="entry name" value="HMA_2"/>
    <property type="match status" value="1"/>
</dbReference>
<evidence type="ECO:0000256" key="3">
    <source>
        <dbReference type="ARBA" id="ARBA00022539"/>
    </source>
</evidence>
<dbReference type="InterPro" id="IPR023214">
    <property type="entry name" value="HAD_sf"/>
</dbReference>
<dbReference type="InterPro" id="IPR051014">
    <property type="entry name" value="Cation_Transport_ATPase_IB"/>
</dbReference>
<dbReference type="PROSITE" id="PS00154">
    <property type="entry name" value="ATPASE_E1_E2"/>
    <property type="match status" value="1"/>
</dbReference>
<evidence type="ECO:0000256" key="11">
    <source>
        <dbReference type="ARBA" id="ARBA00039103"/>
    </source>
</evidence>
<evidence type="ECO:0000256" key="1">
    <source>
        <dbReference type="ARBA" id="ARBA00004141"/>
    </source>
</evidence>
<dbReference type="InterPro" id="IPR027256">
    <property type="entry name" value="P-typ_ATPase_IB"/>
</dbReference>
<dbReference type="CDD" id="cd00371">
    <property type="entry name" value="HMA"/>
    <property type="match status" value="1"/>
</dbReference>
<evidence type="ECO:0000256" key="9">
    <source>
        <dbReference type="ARBA" id="ARBA00022989"/>
    </source>
</evidence>
<dbReference type="PANTHER" id="PTHR48085:SF5">
    <property type="entry name" value="CADMIUM_ZINC-TRANSPORTING ATPASE HMA4-RELATED"/>
    <property type="match status" value="1"/>
</dbReference>
<name>A0ABS2MRG9_9FIRM</name>
<comment type="caution">
    <text evidence="15">The sequence shown here is derived from an EMBL/GenBank/DDBJ whole genome shotgun (WGS) entry which is preliminary data.</text>
</comment>
<dbReference type="EC" id="7.2.2.21" evidence="11"/>
<keyword evidence="16" id="KW-1185">Reference proteome</keyword>
<keyword evidence="6 13" id="KW-0547">Nucleotide-binding</keyword>
<comment type="catalytic activity">
    <reaction evidence="12">
        <text>Cd(2+)(in) + ATP + H2O = Cd(2+)(out) + ADP + phosphate + H(+)</text>
        <dbReference type="Rhea" id="RHEA:12132"/>
        <dbReference type="ChEBI" id="CHEBI:15377"/>
        <dbReference type="ChEBI" id="CHEBI:15378"/>
        <dbReference type="ChEBI" id="CHEBI:30616"/>
        <dbReference type="ChEBI" id="CHEBI:43474"/>
        <dbReference type="ChEBI" id="CHEBI:48775"/>
        <dbReference type="ChEBI" id="CHEBI:456216"/>
        <dbReference type="EC" id="7.2.2.21"/>
    </reaction>
</comment>
<dbReference type="NCBIfam" id="TIGR01525">
    <property type="entry name" value="ATPase-IB_hvy"/>
    <property type="match status" value="1"/>
</dbReference>
<evidence type="ECO:0000256" key="8">
    <source>
        <dbReference type="ARBA" id="ARBA00022967"/>
    </source>
</evidence>
<sequence>MVKTHLKLDGLGCANCAAKIENRSKDIEGVENLVLDFARSKITFTSMPSSSETVIKQIEDIVHDLEPDVRVEKITLNTSKVNGYRHNKKELIRLVTSLGLLIMAFIVPWSILKILLFMTAYLLSGYKVLAKSLRNIRNRDIFDENFLMALATFGAIAIGEYPEAVAVMIFYEIGEYFQDLAINRSKSTISSLLDIRPDTATVKRDGIWQTVSPEMVLIGETILVKPGERIPLDGIIRKGSADIDTSALTGESLPVHVSKDANVLSGSVVKNAILEIQTTTLFRESTVAKILDLVENATQHKAPTENFITKFARYYTPIVVFLAIGLALIPPFLLQIGTFSTWLYRSLIFLVISCPCALVVSVPLGFFSGLGNASSHGILVKGSNYLEALNGVDTVVFDKTGTLTEGRFEVASVMPAPTISKETLLEYAVSAEQGSNHPIAKSIVAYGKAYLSHTDHVSYHEISGKGVLLNLNSETVLAGNRILLKEHGIDVPHIESPYTVVYVAKNKTYLGAIDIRDALKPDAGYTIQALNKLGKKTILLTGDRDITAQAVSSTLNINETHSQLLPEEKYTIVQNLISQGHKVAFLGDGINDAPVLAGATVGISMGSIGSDAAIEASDIVFMTDEPSKIVHAMQIAAKTKFIVKQNIVFALSTKIIIMGLGIVGLSSMWMAIFADVGVALLAVLNAVRILHYVPKLER</sequence>
<comment type="subcellular location">
    <subcellularLocation>
        <location evidence="13">Cell membrane</location>
    </subcellularLocation>
    <subcellularLocation>
        <location evidence="1">Membrane</location>
        <topology evidence="1">Multi-pass membrane protein</topology>
    </subcellularLocation>
</comment>
<dbReference type="SUPFAM" id="SSF56784">
    <property type="entry name" value="HAD-like"/>
    <property type="match status" value="1"/>
</dbReference>
<evidence type="ECO:0000256" key="6">
    <source>
        <dbReference type="ARBA" id="ARBA00022741"/>
    </source>
</evidence>